<dbReference type="PANTHER" id="PTHR21666:SF270">
    <property type="entry name" value="MUREIN HYDROLASE ACTIVATOR ENVC"/>
    <property type="match status" value="1"/>
</dbReference>
<dbReference type="GO" id="GO:0004222">
    <property type="term" value="F:metalloendopeptidase activity"/>
    <property type="evidence" value="ECO:0007669"/>
    <property type="project" value="TreeGrafter"/>
</dbReference>
<dbReference type="Proteomes" id="UP000500938">
    <property type="component" value="Chromosome"/>
</dbReference>
<dbReference type="RefSeq" id="WP_171226593.1">
    <property type="nucleotide sequence ID" value="NZ_CP053085.1"/>
</dbReference>
<evidence type="ECO:0000313" key="3">
    <source>
        <dbReference type="Proteomes" id="UP000500938"/>
    </source>
</evidence>
<dbReference type="Pfam" id="PF01551">
    <property type="entry name" value="Peptidase_M23"/>
    <property type="match status" value="1"/>
</dbReference>
<gene>
    <name evidence="2" type="ORF">HKW67_17365</name>
</gene>
<name>A0A6M4IR03_9BACT</name>
<proteinExistence type="predicted"/>
<dbReference type="EMBL" id="CP053085">
    <property type="protein sequence ID" value="QJR37160.1"/>
    <property type="molecule type" value="Genomic_DNA"/>
</dbReference>
<sequence>MEEFYCWDTPVISPASGQVVQTMDSLPDNPLGTHDTINPLGNHVVIRSADRFYYLAHFRRGSITVRIGSTVEAGDSIGRCGNSGNSDFPHIHLHATASPRFGEGMGINLVFGPMRAELSGKVFEEVEWPMLSGLWVRSR</sequence>
<reference evidence="2 3" key="1">
    <citation type="submission" date="2020-05" db="EMBL/GenBank/DDBJ databases">
        <title>Complete genome sequence of Gemmatimonas greenlandica TET16.</title>
        <authorList>
            <person name="Zeng Y."/>
        </authorList>
    </citation>
    <scope>NUCLEOTIDE SEQUENCE [LARGE SCALE GENOMIC DNA]</scope>
    <source>
        <strain evidence="2 3">TET16</strain>
    </source>
</reference>
<organism evidence="2 3">
    <name type="scientific">Gemmatimonas groenlandica</name>
    <dbReference type="NCBI Taxonomy" id="2732249"/>
    <lineage>
        <taxon>Bacteria</taxon>
        <taxon>Pseudomonadati</taxon>
        <taxon>Gemmatimonadota</taxon>
        <taxon>Gemmatimonadia</taxon>
        <taxon>Gemmatimonadales</taxon>
        <taxon>Gemmatimonadaceae</taxon>
        <taxon>Gemmatimonas</taxon>
    </lineage>
</organism>
<dbReference type="KEGG" id="ggr:HKW67_17365"/>
<feature type="domain" description="M23ase beta-sheet core" evidence="1">
    <location>
        <begin position="8"/>
        <end position="94"/>
    </location>
</feature>
<dbReference type="AlphaFoldDB" id="A0A6M4IR03"/>
<accession>A0A6M4IR03</accession>
<keyword evidence="3" id="KW-1185">Reference proteome</keyword>
<dbReference type="CDD" id="cd12797">
    <property type="entry name" value="M23_peptidase"/>
    <property type="match status" value="1"/>
</dbReference>
<evidence type="ECO:0000313" key="2">
    <source>
        <dbReference type="EMBL" id="QJR37160.1"/>
    </source>
</evidence>
<evidence type="ECO:0000259" key="1">
    <source>
        <dbReference type="Pfam" id="PF01551"/>
    </source>
</evidence>
<protein>
    <submittedName>
        <fullName evidence="2">M23 family metallopeptidase</fullName>
    </submittedName>
</protein>
<dbReference type="SUPFAM" id="SSF51261">
    <property type="entry name" value="Duplicated hybrid motif"/>
    <property type="match status" value="1"/>
</dbReference>
<dbReference type="InterPro" id="IPR011055">
    <property type="entry name" value="Dup_hybrid_motif"/>
</dbReference>
<dbReference type="InterPro" id="IPR016047">
    <property type="entry name" value="M23ase_b-sheet_dom"/>
</dbReference>
<dbReference type="PANTHER" id="PTHR21666">
    <property type="entry name" value="PEPTIDASE-RELATED"/>
    <property type="match status" value="1"/>
</dbReference>
<dbReference type="Gene3D" id="2.70.70.10">
    <property type="entry name" value="Glucose Permease (Domain IIA)"/>
    <property type="match status" value="1"/>
</dbReference>
<dbReference type="InterPro" id="IPR050570">
    <property type="entry name" value="Cell_wall_metabolism_enzyme"/>
</dbReference>